<feature type="disulfide bond" evidence="7">
    <location>
        <begin position="149"/>
        <end position="158"/>
    </location>
</feature>
<dbReference type="PANTHER" id="PTHR11616">
    <property type="entry name" value="SODIUM/CHLORIDE DEPENDENT TRANSPORTER"/>
    <property type="match status" value="1"/>
</dbReference>
<accession>A0A5N3VSB5</accession>
<feature type="binding site" evidence="6">
    <location>
        <position position="55"/>
    </location>
    <ligand>
        <name>Na(+)</name>
        <dbReference type="ChEBI" id="CHEBI:29101"/>
        <label>1</label>
    </ligand>
</feature>
<feature type="transmembrane region" description="Helical" evidence="8">
    <location>
        <begin position="75"/>
        <end position="93"/>
    </location>
</feature>
<keyword evidence="2" id="KW-0813">Transport</keyword>
<evidence type="ECO:0000313" key="10">
    <source>
        <dbReference type="Proteomes" id="UP000326458"/>
    </source>
</evidence>
<name>A0A5N3VSB5_MUNMU</name>
<dbReference type="Pfam" id="PF00209">
    <property type="entry name" value="SNF"/>
    <property type="match status" value="1"/>
</dbReference>
<keyword evidence="10" id="KW-1185">Reference proteome</keyword>
<dbReference type="SUPFAM" id="SSF161070">
    <property type="entry name" value="SNF-like"/>
    <property type="match status" value="1"/>
</dbReference>
<dbReference type="PRINTS" id="PR00176">
    <property type="entry name" value="NANEUSMPORT"/>
</dbReference>
<keyword evidence="3 8" id="KW-0812">Transmembrane</keyword>
<evidence type="ECO:0000256" key="7">
    <source>
        <dbReference type="PIRSR" id="PIRSR600175-2"/>
    </source>
</evidence>
<protein>
    <recommendedName>
        <fullName evidence="11">Sodium- and chloride-dependent glycine transporter 1</fullName>
    </recommendedName>
</protein>
<proteinExistence type="predicted"/>
<gene>
    <name evidence="9" type="ORF">FD754_017097</name>
</gene>
<organism evidence="9 10">
    <name type="scientific">Muntiacus muntjak</name>
    <name type="common">Barking deer</name>
    <name type="synonym">Indian muntjac</name>
    <dbReference type="NCBI Taxonomy" id="9888"/>
    <lineage>
        <taxon>Eukaryota</taxon>
        <taxon>Metazoa</taxon>
        <taxon>Chordata</taxon>
        <taxon>Craniata</taxon>
        <taxon>Vertebrata</taxon>
        <taxon>Euteleostomi</taxon>
        <taxon>Mammalia</taxon>
        <taxon>Eutheria</taxon>
        <taxon>Laurasiatheria</taxon>
        <taxon>Artiodactyla</taxon>
        <taxon>Ruminantia</taxon>
        <taxon>Pecora</taxon>
        <taxon>Cervidae</taxon>
        <taxon>Muntiacinae</taxon>
        <taxon>Muntiacus</taxon>
    </lineage>
</organism>
<evidence type="ECO:0000313" key="9">
    <source>
        <dbReference type="EMBL" id="KAB0352240.1"/>
    </source>
</evidence>
<feature type="transmembrane region" description="Helical" evidence="8">
    <location>
        <begin position="46"/>
        <end position="68"/>
    </location>
</feature>
<dbReference type="EMBL" id="VCEA01000002">
    <property type="protein sequence ID" value="KAB0352240.1"/>
    <property type="molecule type" value="Genomic_DNA"/>
</dbReference>
<comment type="subcellular location">
    <subcellularLocation>
        <location evidence="1">Membrane</location>
        <topology evidence="1">Multi-pass membrane protein</topology>
    </subcellularLocation>
</comment>
<dbReference type="AlphaFoldDB" id="A0A5N3VSB5"/>
<feature type="transmembrane region" description="Helical" evidence="8">
    <location>
        <begin position="113"/>
        <end position="140"/>
    </location>
</feature>
<keyword evidence="4 8" id="KW-1133">Transmembrane helix</keyword>
<evidence type="ECO:0000256" key="2">
    <source>
        <dbReference type="ARBA" id="ARBA00022448"/>
    </source>
</evidence>
<evidence type="ECO:0000256" key="5">
    <source>
        <dbReference type="ARBA" id="ARBA00023136"/>
    </source>
</evidence>
<keyword evidence="6" id="KW-0915">Sodium</keyword>
<evidence type="ECO:0000256" key="3">
    <source>
        <dbReference type="ARBA" id="ARBA00022692"/>
    </source>
</evidence>
<evidence type="ECO:0008006" key="11">
    <source>
        <dbReference type="Google" id="ProtNLM"/>
    </source>
</evidence>
<dbReference type="PANTHER" id="PTHR11616:SF263">
    <property type="entry name" value="SODIUM- AND CHLORIDE-DEPENDENT GLYCINE TRANSPORTER 1"/>
    <property type="match status" value="1"/>
</dbReference>
<dbReference type="GO" id="GO:0089718">
    <property type="term" value="P:amino acid import across plasma membrane"/>
    <property type="evidence" value="ECO:0007669"/>
    <property type="project" value="TreeGrafter"/>
</dbReference>
<feature type="binding site" evidence="6">
    <location>
        <position position="52"/>
    </location>
    <ligand>
        <name>Na(+)</name>
        <dbReference type="ChEBI" id="CHEBI:29101"/>
        <label>1</label>
    </ligand>
</feature>
<dbReference type="PROSITE" id="PS50267">
    <property type="entry name" value="NA_NEUROTRAN_SYMP_3"/>
    <property type="match status" value="1"/>
</dbReference>
<keyword evidence="7" id="KW-1015">Disulfide bond</keyword>
<feature type="binding site" evidence="6">
    <location>
        <position position="54"/>
    </location>
    <ligand>
        <name>Na(+)</name>
        <dbReference type="ChEBI" id="CHEBI:29101"/>
        <label>1</label>
    </ligand>
</feature>
<dbReference type="Proteomes" id="UP000326458">
    <property type="component" value="Unassembled WGS sequence"/>
</dbReference>
<dbReference type="InterPro" id="IPR000175">
    <property type="entry name" value="Na/ntran_symport"/>
</dbReference>
<evidence type="ECO:0000256" key="6">
    <source>
        <dbReference type="PIRSR" id="PIRSR600175-1"/>
    </source>
</evidence>
<sequence length="229" mass="25520">MVVAGWWAVWTQAPLCPAQPEWCYAQRATEEDHSHQRGTWGSQIEFILMSVGYAVGLGSVWCFPYLCYHNRGGDFMIPFFIILIFCGMPLFFMELSLGQFASQGCLGVWRISVGYGMMVVSTYIGIYYNVVVCIAFYYYFSSMTLWTYCNNPWNTPGCVSMLDNPKITKSLQLPALPCNDSQALNQTLLRTSPSEELGGEPPMGPGLLGVTLGAYLQPSLFAEGQWSAV</sequence>
<evidence type="ECO:0000256" key="8">
    <source>
        <dbReference type="SAM" id="Phobius"/>
    </source>
</evidence>
<dbReference type="GO" id="GO:0046872">
    <property type="term" value="F:metal ion binding"/>
    <property type="evidence" value="ECO:0007669"/>
    <property type="project" value="UniProtKB-KW"/>
</dbReference>
<dbReference type="GO" id="GO:0005886">
    <property type="term" value="C:plasma membrane"/>
    <property type="evidence" value="ECO:0007669"/>
    <property type="project" value="TreeGrafter"/>
</dbReference>
<evidence type="ECO:0000256" key="1">
    <source>
        <dbReference type="ARBA" id="ARBA00004141"/>
    </source>
</evidence>
<reference evidence="9 10" key="1">
    <citation type="submission" date="2019-06" db="EMBL/GenBank/DDBJ databases">
        <title>Discovery of a novel chromosome fission-fusion reversal in muntjac.</title>
        <authorList>
            <person name="Mudd A.B."/>
            <person name="Bredeson J.V."/>
            <person name="Baum R."/>
            <person name="Hockemeyer D."/>
            <person name="Rokhsar D.S."/>
        </authorList>
    </citation>
    <scope>NUCLEOTIDE SEQUENCE [LARGE SCALE GENOMIC DNA]</scope>
    <source>
        <strain evidence="9">UTSW_UCB_Mm</strain>
        <tissue evidence="9">Fibroblast cell line</tissue>
    </source>
</reference>
<keyword evidence="5 8" id="KW-0472">Membrane</keyword>
<comment type="caution">
    <text evidence="9">The sequence shown here is derived from an EMBL/GenBank/DDBJ whole genome shotgun (WGS) entry which is preliminary data.</text>
</comment>
<dbReference type="GO" id="GO:0005283">
    <property type="term" value="F:amino acid:sodium symporter activity"/>
    <property type="evidence" value="ECO:0007669"/>
    <property type="project" value="TreeGrafter"/>
</dbReference>
<keyword evidence="6" id="KW-0479">Metal-binding</keyword>
<dbReference type="InterPro" id="IPR037272">
    <property type="entry name" value="SNS_sf"/>
</dbReference>
<evidence type="ECO:0000256" key="4">
    <source>
        <dbReference type="ARBA" id="ARBA00022989"/>
    </source>
</evidence>